<sequence length="94" mass="10533">MMRQLNDGMMARVIHNGLDFEASTANNRLKQGCVLAPTSFSVMFSAMIITVRNERLEICIAYRTDEHLLNSQRIQAPTCEPKTCSSLMIVPSTL</sequence>
<protein>
    <submittedName>
        <fullName evidence="3">Reverse transcriptase domain-containing protein</fullName>
    </submittedName>
</protein>
<reference evidence="3" key="1">
    <citation type="submission" date="2016-06" db="UniProtKB">
        <authorList>
            <consortium name="WormBaseParasite"/>
        </authorList>
    </citation>
    <scope>IDENTIFICATION</scope>
</reference>
<dbReference type="AlphaFoldDB" id="A0A183SH01"/>
<evidence type="ECO:0000313" key="3">
    <source>
        <dbReference type="WBParaSite" id="SSLN_0000360201-mRNA-1"/>
    </source>
</evidence>
<organism evidence="3">
    <name type="scientific">Schistocephalus solidus</name>
    <name type="common">Tapeworm</name>
    <dbReference type="NCBI Taxonomy" id="70667"/>
    <lineage>
        <taxon>Eukaryota</taxon>
        <taxon>Metazoa</taxon>
        <taxon>Spiralia</taxon>
        <taxon>Lophotrochozoa</taxon>
        <taxon>Platyhelminthes</taxon>
        <taxon>Cestoda</taxon>
        <taxon>Eucestoda</taxon>
        <taxon>Diphyllobothriidea</taxon>
        <taxon>Diphyllobothriidae</taxon>
        <taxon>Schistocephalus</taxon>
    </lineage>
</organism>
<reference evidence="1 2" key="2">
    <citation type="submission" date="2018-11" db="EMBL/GenBank/DDBJ databases">
        <authorList>
            <consortium name="Pathogen Informatics"/>
        </authorList>
    </citation>
    <scope>NUCLEOTIDE SEQUENCE [LARGE SCALE GENOMIC DNA]</scope>
    <source>
        <strain evidence="1 2">NST_G2</strain>
    </source>
</reference>
<evidence type="ECO:0000313" key="2">
    <source>
        <dbReference type="Proteomes" id="UP000275846"/>
    </source>
</evidence>
<evidence type="ECO:0000313" key="1">
    <source>
        <dbReference type="EMBL" id="VDL89884.1"/>
    </source>
</evidence>
<dbReference type="EMBL" id="UYSU01032555">
    <property type="protein sequence ID" value="VDL89884.1"/>
    <property type="molecule type" value="Genomic_DNA"/>
</dbReference>
<gene>
    <name evidence="1" type="ORF">SSLN_LOCUS3499</name>
</gene>
<dbReference type="WBParaSite" id="SSLN_0000360201-mRNA-1">
    <property type="protein sequence ID" value="SSLN_0000360201-mRNA-1"/>
    <property type="gene ID" value="SSLN_0000360201"/>
</dbReference>
<dbReference type="Proteomes" id="UP000275846">
    <property type="component" value="Unassembled WGS sequence"/>
</dbReference>
<name>A0A183SH01_SCHSO</name>
<accession>A0A183SH01</accession>
<keyword evidence="2" id="KW-1185">Reference proteome</keyword>
<dbReference type="OrthoDB" id="6304012at2759"/>
<proteinExistence type="predicted"/>